<feature type="transmembrane region" description="Helical" evidence="1">
    <location>
        <begin position="100"/>
        <end position="125"/>
    </location>
</feature>
<protein>
    <submittedName>
        <fullName evidence="2">Uncharacterized protein</fullName>
    </submittedName>
</protein>
<gene>
    <name evidence="2" type="ORF">ATO12_20345</name>
</gene>
<dbReference type="Proteomes" id="UP000023541">
    <property type="component" value="Unassembled WGS sequence"/>
</dbReference>
<sequence>MEKGYKNLGMLLLTLVPITIIGFLKTYLSQFPNFEKDPGITIHFHFVVSAIWIILFIVQPMLIKAKKYYYHRLLGKFSYVLFILILISFIPIFFKQIQYNYLPLTILTTSDIISVILFYVLAIYYKQKVQLHMRYMIVLTLVFIFPAIGRIFIHWLDFSFMQNMSAGFVLKSILLLGLIIKDKRNSKNYIPYVIGILFFTIRQATILLAFYKII</sequence>
<evidence type="ECO:0000256" key="1">
    <source>
        <dbReference type="SAM" id="Phobius"/>
    </source>
</evidence>
<feature type="transmembrane region" description="Helical" evidence="1">
    <location>
        <begin position="74"/>
        <end position="94"/>
    </location>
</feature>
<dbReference type="AlphaFoldDB" id="A0A023BU61"/>
<feature type="transmembrane region" description="Helical" evidence="1">
    <location>
        <begin position="192"/>
        <end position="211"/>
    </location>
</feature>
<feature type="transmembrane region" description="Helical" evidence="1">
    <location>
        <begin position="137"/>
        <end position="156"/>
    </location>
</feature>
<reference evidence="2 3" key="1">
    <citation type="submission" date="2014-04" db="EMBL/GenBank/DDBJ databases">
        <title>Aquimarina sp. 22II-S11-z7 Genome Sequencing.</title>
        <authorList>
            <person name="Lai Q."/>
        </authorList>
    </citation>
    <scope>NUCLEOTIDE SEQUENCE [LARGE SCALE GENOMIC DNA]</scope>
    <source>
        <strain evidence="2 3">22II-S11-z7</strain>
    </source>
</reference>
<dbReference type="EMBL" id="AQRA01000006">
    <property type="protein sequence ID" value="EZH73353.1"/>
    <property type="molecule type" value="Genomic_DNA"/>
</dbReference>
<name>A0A023BU61_9FLAO</name>
<accession>A0A023BU61</accession>
<keyword evidence="1" id="KW-0472">Membrane</keyword>
<feature type="transmembrane region" description="Helical" evidence="1">
    <location>
        <begin position="7"/>
        <end position="28"/>
    </location>
</feature>
<dbReference type="OrthoDB" id="822156at2"/>
<proteinExistence type="predicted"/>
<keyword evidence="3" id="KW-1185">Reference proteome</keyword>
<evidence type="ECO:0000313" key="3">
    <source>
        <dbReference type="Proteomes" id="UP000023541"/>
    </source>
</evidence>
<dbReference type="STRING" id="1317122.ATO12_20345"/>
<feature type="transmembrane region" description="Helical" evidence="1">
    <location>
        <begin position="40"/>
        <end position="62"/>
    </location>
</feature>
<dbReference type="eggNOG" id="ENOG5032UAZ">
    <property type="taxonomic scope" value="Bacteria"/>
</dbReference>
<dbReference type="RefSeq" id="WP_034243408.1">
    <property type="nucleotide sequence ID" value="NZ_AQRA01000006.1"/>
</dbReference>
<keyword evidence="1" id="KW-0812">Transmembrane</keyword>
<organism evidence="2 3">
    <name type="scientific">Aquimarina atlantica</name>
    <dbReference type="NCBI Taxonomy" id="1317122"/>
    <lineage>
        <taxon>Bacteria</taxon>
        <taxon>Pseudomonadati</taxon>
        <taxon>Bacteroidota</taxon>
        <taxon>Flavobacteriia</taxon>
        <taxon>Flavobacteriales</taxon>
        <taxon>Flavobacteriaceae</taxon>
        <taxon>Aquimarina</taxon>
    </lineage>
</organism>
<feature type="transmembrane region" description="Helical" evidence="1">
    <location>
        <begin position="162"/>
        <end position="180"/>
    </location>
</feature>
<comment type="caution">
    <text evidence="2">The sequence shown here is derived from an EMBL/GenBank/DDBJ whole genome shotgun (WGS) entry which is preliminary data.</text>
</comment>
<evidence type="ECO:0000313" key="2">
    <source>
        <dbReference type="EMBL" id="EZH73353.1"/>
    </source>
</evidence>
<keyword evidence="1" id="KW-1133">Transmembrane helix</keyword>